<protein>
    <submittedName>
        <fullName evidence="2">Uncharacterized protein</fullName>
    </submittedName>
</protein>
<accession>A0A1B1Y7H8</accession>
<feature type="transmembrane region" description="Helical" evidence="1">
    <location>
        <begin position="149"/>
        <end position="168"/>
    </location>
</feature>
<dbReference type="STRING" id="1790137.AXE80_10800"/>
<keyword evidence="1" id="KW-1133">Transmembrane helix</keyword>
<dbReference type="OrthoDB" id="1445257at2"/>
<organism evidence="2 3">
    <name type="scientific">Wenyingzhuangia fucanilytica</name>
    <dbReference type="NCBI Taxonomy" id="1790137"/>
    <lineage>
        <taxon>Bacteria</taxon>
        <taxon>Pseudomonadati</taxon>
        <taxon>Bacteroidota</taxon>
        <taxon>Flavobacteriia</taxon>
        <taxon>Flavobacteriales</taxon>
        <taxon>Flavobacteriaceae</taxon>
        <taxon>Wenyingzhuangia</taxon>
    </lineage>
</organism>
<keyword evidence="1" id="KW-0812">Transmembrane</keyword>
<proteinExistence type="predicted"/>
<gene>
    <name evidence="2" type="ORF">AXE80_10800</name>
</gene>
<dbReference type="Proteomes" id="UP000092967">
    <property type="component" value="Chromosome"/>
</dbReference>
<dbReference type="RefSeq" id="WP_068827162.1">
    <property type="nucleotide sequence ID" value="NZ_CP014224.1"/>
</dbReference>
<evidence type="ECO:0000256" key="1">
    <source>
        <dbReference type="SAM" id="Phobius"/>
    </source>
</evidence>
<sequence length="206" mass="24290">MNQNCFQIYFYPVFKYVKSGWIVASENNGVAIFKSSFWITFYQIIKHIYGIEVFGVDNLLILLVLLTIWVDARYGIKKSKKQSKMAFLESKNYAIGSPEHKKFLRIYELKKFQFKKLQYTFFKCFTFLAYLFFVNHFLKSDTDGTVAEILGFTAAVALRIPLLIFWYLDVKSIGDNSEFVYEKKAPIFKIIDDVLGWRIKKLQHND</sequence>
<dbReference type="KEGG" id="wfu:AXE80_10800"/>
<dbReference type="EMBL" id="CP014224">
    <property type="protein sequence ID" value="ANW96732.1"/>
    <property type="molecule type" value="Genomic_DNA"/>
</dbReference>
<feature type="transmembrane region" description="Helical" evidence="1">
    <location>
        <begin position="119"/>
        <end position="137"/>
    </location>
</feature>
<evidence type="ECO:0000313" key="2">
    <source>
        <dbReference type="EMBL" id="ANW96732.1"/>
    </source>
</evidence>
<feature type="transmembrane region" description="Helical" evidence="1">
    <location>
        <begin position="59"/>
        <end position="76"/>
    </location>
</feature>
<keyword evidence="3" id="KW-1185">Reference proteome</keyword>
<keyword evidence="1" id="KW-0472">Membrane</keyword>
<name>A0A1B1Y7H8_9FLAO</name>
<evidence type="ECO:0000313" key="3">
    <source>
        <dbReference type="Proteomes" id="UP000092967"/>
    </source>
</evidence>
<reference evidence="2 3" key="1">
    <citation type="submission" date="2016-02" db="EMBL/GenBank/DDBJ databases">
        <authorList>
            <person name="Wen L."/>
            <person name="He K."/>
            <person name="Yang H."/>
        </authorList>
    </citation>
    <scope>NUCLEOTIDE SEQUENCE [LARGE SCALE GENOMIC DNA]</scope>
    <source>
        <strain evidence="2 3">CZ1127</strain>
    </source>
</reference>
<dbReference type="AlphaFoldDB" id="A0A1B1Y7H8"/>